<organism evidence="3">
    <name type="scientific">Gongylonema pulchrum</name>
    <dbReference type="NCBI Taxonomy" id="637853"/>
    <lineage>
        <taxon>Eukaryota</taxon>
        <taxon>Metazoa</taxon>
        <taxon>Ecdysozoa</taxon>
        <taxon>Nematoda</taxon>
        <taxon>Chromadorea</taxon>
        <taxon>Rhabditida</taxon>
        <taxon>Spirurina</taxon>
        <taxon>Spiruromorpha</taxon>
        <taxon>Spiruroidea</taxon>
        <taxon>Gongylonematidae</taxon>
        <taxon>Gongylonema</taxon>
    </lineage>
</organism>
<dbReference type="GO" id="GO:0019674">
    <property type="term" value="P:NAD+ metabolic process"/>
    <property type="evidence" value="ECO:0007669"/>
    <property type="project" value="InterPro"/>
</dbReference>
<evidence type="ECO:0000313" key="1">
    <source>
        <dbReference type="EMBL" id="VDK37131.1"/>
    </source>
</evidence>
<evidence type="ECO:0000313" key="3">
    <source>
        <dbReference type="WBParaSite" id="GPUH_0000295801-mRNA-1"/>
    </source>
</evidence>
<dbReference type="PANTHER" id="PTHR13158">
    <property type="match status" value="1"/>
</dbReference>
<dbReference type="OrthoDB" id="185618at2759"/>
<dbReference type="Gene3D" id="2.60.200.30">
    <property type="entry name" value="Probable inorganic polyphosphate/atp-NAD kinase, domain 2"/>
    <property type="match status" value="1"/>
</dbReference>
<reference evidence="3" key="1">
    <citation type="submission" date="2016-06" db="UniProtKB">
        <authorList>
            <consortium name="WormBaseParasite"/>
        </authorList>
    </citation>
    <scope>IDENTIFICATION</scope>
</reference>
<gene>
    <name evidence="1" type="ORF">GPUH_LOCUS2954</name>
</gene>
<dbReference type="WBParaSite" id="GPUH_0000295801-mRNA-1">
    <property type="protein sequence ID" value="GPUH_0000295801-mRNA-1"/>
    <property type="gene ID" value="GPUH_0000295801"/>
</dbReference>
<keyword evidence="2" id="KW-1185">Reference proteome</keyword>
<dbReference type="PANTHER" id="PTHR13158:SF5">
    <property type="entry name" value="NAD KINASE 2, MITOCHONDRIAL"/>
    <property type="match status" value="1"/>
</dbReference>
<sequence length="103" mass="11746">MFRQRIRIRLEGDVGDIEPIDLHDDLIRLRLHNQNTVTPRKKSSTKSYVNILPDPALNDVFIGENLSSRVSYYEIQCDDGEMVKQKSSGVIVCTETVKVGLKE</sequence>
<dbReference type="EMBL" id="UYRT01004734">
    <property type="protein sequence ID" value="VDK37131.1"/>
    <property type="molecule type" value="Genomic_DNA"/>
</dbReference>
<dbReference type="Proteomes" id="UP000271098">
    <property type="component" value="Unassembled WGS sequence"/>
</dbReference>
<protein>
    <submittedName>
        <fullName evidence="3">Cadherin domain-containing protein</fullName>
    </submittedName>
</protein>
<dbReference type="SUPFAM" id="SSF111331">
    <property type="entry name" value="NAD kinase/diacylglycerol kinase-like"/>
    <property type="match status" value="1"/>
</dbReference>
<proteinExistence type="predicted"/>
<accession>A0A183D2L2</accession>
<reference evidence="1 2" key="2">
    <citation type="submission" date="2018-11" db="EMBL/GenBank/DDBJ databases">
        <authorList>
            <consortium name="Pathogen Informatics"/>
        </authorList>
    </citation>
    <scope>NUCLEOTIDE SEQUENCE [LARGE SCALE GENOMIC DNA]</scope>
</reference>
<dbReference type="GO" id="GO:0005739">
    <property type="term" value="C:mitochondrion"/>
    <property type="evidence" value="ECO:0007669"/>
    <property type="project" value="TreeGrafter"/>
</dbReference>
<name>A0A183D2L2_9BILA</name>
<dbReference type="InterPro" id="IPR017437">
    <property type="entry name" value="ATP-NAD_kinase_PpnK-typ_C"/>
</dbReference>
<dbReference type="AlphaFoldDB" id="A0A183D2L2"/>
<evidence type="ECO:0000313" key="2">
    <source>
        <dbReference type="Proteomes" id="UP000271098"/>
    </source>
</evidence>
<dbReference type="InterPro" id="IPR016064">
    <property type="entry name" value="NAD/diacylglycerol_kinase_sf"/>
</dbReference>
<dbReference type="GO" id="GO:0003951">
    <property type="term" value="F:NAD+ kinase activity"/>
    <property type="evidence" value="ECO:0007669"/>
    <property type="project" value="InterPro"/>
</dbReference>